<dbReference type="InterPro" id="IPR017226">
    <property type="entry name" value="BHMT-like"/>
</dbReference>
<dbReference type="Proteomes" id="UP000316360">
    <property type="component" value="Unassembled WGS sequence"/>
</dbReference>
<dbReference type="Pfam" id="PF02574">
    <property type="entry name" value="S-methyl_trans"/>
    <property type="match status" value="1"/>
</dbReference>
<dbReference type="PROSITE" id="PS50970">
    <property type="entry name" value="HCY"/>
    <property type="match status" value="1"/>
</dbReference>
<reference evidence="6 7" key="1">
    <citation type="submission" date="2019-03" db="EMBL/GenBank/DDBJ databases">
        <title>Metabolic potential of uncultured bacteria and archaea associated with petroleum seepage in deep-sea sediments.</title>
        <authorList>
            <person name="Dong X."/>
            <person name="Hubert C."/>
        </authorList>
    </citation>
    <scope>NUCLEOTIDE SEQUENCE [LARGE SCALE GENOMIC DNA]</scope>
    <source>
        <strain evidence="6">E44_bin7</strain>
    </source>
</reference>
<sequence length="287" mass="31040">MNYTFRELLKQNGVIIFDGAMGTSLQKKNIPQGVPWEELNLTHPQMVADVHISYAEAGVDVIETNTFGVNRIKLGRYGLEDKVDVLNREGVKIAKEAAPSCLVGASIGPLGILMEPWGTLTSKEASSAFREQIETISLAGADLIVIETMMSVEEAKVAVQAAKDVSHLPIICQVTFAKNGRTLMGEDPLTVLGALEDLEVDALGANCSVGPESLFPVAEKMYSAARFPLIFQPNAGEPQLKNGRTIYPVSPREMAEWIEKFVDMGVKIVGGCCGTTPAHLRAIVERV</sequence>
<dbReference type="GO" id="GO:0008270">
    <property type="term" value="F:zinc ion binding"/>
    <property type="evidence" value="ECO:0007669"/>
    <property type="project" value="InterPro"/>
</dbReference>
<evidence type="ECO:0000256" key="3">
    <source>
        <dbReference type="PIRSR" id="PIRSR037505-2"/>
    </source>
</evidence>
<organism evidence="6 7">
    <name type="scientific">Aerophobetes bacterium</name>
    <dbReference type="NCBI Taxonomy" id="2030807"/>
    <lineage>
        <taxon>Bacteria</taxon>
        <taxon>Candidatus Aerophobota</taxon>
    </lineage>
</organism>
<evidence type="ECO:0000313" key="7">
    <source>
        <dbReference type="Proteomes" id="UP000316360"/>
    </source>
</evidence>
<evidence type="ECO:0000313" key="6">
    <source>
        <dbReference type="EMBL" id="TET10290.1"/>
    </source>
</evidence>
<feature type="binding site" evidence="3 4">
    <location>
        <position position="207"/>
    </location>
    <ligand>
        <name>Zn(2+)</name>
        <dbReference type="ChEBI" id="CHEBI:29105"/>
    </ligand>
</feature>
<keyword evidence="3 4" id="KW-0862">Zinc</keyword>
<dbReference type="Gene3D" id="3.20.20.330">
    <property type="entry name" value="Homocysteine-binding-like domain"/>
    <property type="match status" value="1"/>
</dbReference>
<keyword evidence="1 4" id="KW-0489">Methyltransferase</keyword>
<dbReference type="InterPro" id="IPR036589">
    <property type="entry name" value="HCY_dom_sf"/>
</dbReference>
<dbReference type="PANTHER" id="PTHR11103">
    <property type="entry name" value="SLR1189 PROTEIN"/>
    <property type="match status" value="1"/>
</dbReference>
<dbReference type="InterPro" id="IPR003726">
    <property type="entry name" value="HCY_dom"/>
</dbReference>
<dbReference type="GO" id="GO:0008168">
    <property type="term" value="F:methyltransferase activity"/>
    <property type="evidence" value="ECO:0007669"/>
    <property type="project" value="UniProtKB-UniRule"/>
</dbReference>
<feature type="non-terminal residue" evidence="6">
    <location>
        <position position="287"/>
    </location>
</feature>
<feature type="binding site" evidence="3 4">
    <location>
        <position position="273"/>
    </location>
    <ligand>
        <name>Zn(2+)</name>
        <dbReference type="ChEBI" id="CHEBI:29105"/>
    </ligand>
</feature>
<gene>
    <name evidence="6" type="ORF">E3J84_04165</name>
</gene>
<dbReference type="EMBL" id="SOKJ01000235">
    <property type="protein sequence ID" value="TET10290.1"/>
    <property type="molecule type" value="Genomic_DNA"/>
</dbReference>
<evidence type="ECO:0000256" key="2">
    <source>
        <dbReference type="ARBA" id="ARBA00022679"/>
    </source>
</evidence>
<accession>A0A523RX02</accession>
<protein>
    <submittedName>
        <fullName evidence="6">Homocysteine methyltransferase</fullName>
    </submittedName>
</protein>
<dbReference type="PANTHER" id="PTHR11103:SF18">
    <property type="entry name" value="SLR1189 PROTEIN"/>
    <property type="match status" value="1"/>
</dbReference>
<evidence type="ECO:0000256" key="4">
    <source>
        <dbReference type="PROSITE-ProRule" id="PRU00333"/>
    </source>
</evidence>
<keyword evidence="2 4" id="KW-0808">Transferase</keyword>
<dbReference type="AlphaFoldDB" id="A0A523RX02"/>
<feature type="binding site" evidence="3 4">
    <location>
        <position position="272"/>
    </location>
    <ligand>
        <name>Zn(2+)</name>
        <dbReference type="ChEBI" id="CHEBI:29105"/>
    </ligand>
</feature>
<comment type="caution">
    <text evidence="6">The sequence shown here is derived from an EMBL/GenBank/DDBJ whole genome shotgun (WGS) entry which is preliminary data.</text>
</comment>
<dbReference type="SUPFAM" id="SSF82282">
    <property type="entry name" value="Homocysteine S-methyltransferase"/>
    <property type="match status" value="1"/>
</dbReference>
<dbReference type="GO" id="GO:0009086">
    <property type="term" value="P:methionine biosynthetic process"/>
    <property type="evidence" value="ECO:0007669"/>
    <property type="project" value="InterPro"/>
</dbReference>
<dbReference type="PIRSF" id="PIRSF037505">
    <property type="entry name" value="Betaine_HMT"/>
    <property type="match status" value="1"/>
</dbReference>
<name>A0A523RX02_UNCAE</name>
<comment type="cofactor">
    <cofactor evidence="3">
        <name>Zn(2+)</name>
        <dbReference type="ChEBI" id="CHEBI:29105"/>
    </cofactor>
    <text evidence="3">Binds 1 zinc ion per subunit.</text>
</comment>
<evidence type="ECO:0000259" key="5">
    <source>
        <dbReference type="PROSITE" id="PS50970"/>
    </source>
</evidence>
<dbReference type="GO" id="GO:0032259">
    <property type="term" value="P:methylation"/>
    <property type="evidence" value="ECO:0007669"/>
    <property type="project" value="UniProtKB-KW"/>
</dbReference>
<keyword evidence="3 4" id="KW-0479">Metal-binding</keyword>
<evidence type="ECO:0000256" key="1">
    <source>
        <dbReference type="ARBA" id="ARBA00022603"/>
    </source>
</evidence>
<proteinExistence type="predicted"/>
<feature type="domain" description="Hcy-binding" evidence="5">
    <location>
        <begin position="3"/>
        <end position="287"/>
    </location>
</feature>